<dbReference type="InterPro" id="IPR018391">
    <property type="entry name" value="PQQ_b-propeller_rpt"/>
</dbReference>
<evidence type="ECO:0000313" key="3">
    <source>
        <dbReference type="EMBL" id="TYL40442.1"/>
    </source>
</evidence>
<dbReference type="InterPro" id="IPR002372">
    <property type="entry name" value="PQQ_rpt_dom"/>
</dbReference>
<dbReference type="SUPFAM" id="SSF50998">
    <property type="entry name" value="Quinoprotein alcohol dehydrogenase-like"/>
    <property type="match status" value="3"/>
</dbReference>
<comment type="caution">
    <text evidence="3">The sequence shown here is derived from an EMBL/GenBank/DDBJ whole genome shotgun (WGS) entry which is preliminary data.</text>
</comment>
<name>A0A8J8Q7B8_9EURY</name>
<feature type="compositionally biased region" description="Polar residues" evidence="1">
    <location>
        <begin position="41"/>
        <end position="54"/>
    </location>
</feature>
<feature type="domain" description="Pyrrolo-quinoline quinone repeat" evidence="2">
    <location>
        <begin position="190"/>
        <end position="336"/>
    </location>
</feature>
<keyword evidence="4" id="KW-1185">Reference proteome</keyword>
<evidence type="ECO:0000259" key="2">
    <source>
        <dbReference type="Pfam" id="PF13360"/>
    </source>
</evidence>
<sequence>MTSHRRAVLATFGVAFGGSSLAGCVTTTGDDREPDPLEGTIRTTQYDAGNSGVTAASGPSDPELRWATDVNDRTGQPLLSEGAFVCRSPETNDERLQAIDSVDGKPRWEARGAQEIDGTGVIADGTLITHRYDLGSDDHELVAFDLATLHASGGSDDDPDDAILWRSAGEHRLYGQPVAAGGVVYAATTEAVYAVAAETGDREWTVDLRPSTPVAADDAGVFVGTLDGDLVRLVDGDRRFGVPLDGEATAPPTVVDGSVLVGDVHGTIRAVDRDGSTHWKREGLGPIYGSPAVDDGVAYVPRFAGYVQALALADGEERWRFDPGGDHRRTFVTDATRTPGAVYVASDDGRLYAISEGEARWVIDLEAHPVAGPLVADGAVAVVTADHELRVYDGGDPA</sequence>
<feature type="region of interest" description="Disordered" evidence="1">
    <location>
        <begin position="27"/>
        <end position="62"/>
    </location>
</feature>
<reference evidence="3" key="1">
    <citation type="submission" date="2017-11" db="EMBL/GenBank/DDBJ databases">
        <authorList>
            <person name="Kajale S.C."/>
            <person name="Sharma A."/>
        </authorList>
    </citation>
    <scope>NUCLEOTIDE SEQUENCE</scope>
    <source>
        <strain evidence="3">LS1_42</strain>
    </source>
</reference>
<dbReference type="SMART" id="SM00564">
    <property type="entry name" value="PQQ"/>
    <property type="match status" value="4"/>
</dbReference>
<dbReference type="RefSeq" id="WP_148856235.1">
    <property type="nucleotide sequence ID" value="NZ_PHNJ01000001.1"/>
</dbReference>
<protein>
    <recommendedName>
        <fullName evidence="2">Pyrrolo-quinoline quinone repeat domain-containing protein</fullName>
    </recommendedName>
</protein>
<dbReference type="PANTHER" id="PTHR34512">
    <property type="entry name" value="CELL SURFACE PROTEIN"/>
    <property type="match status" value="1"/>
</dbReference>
<dbReference type="AlphaFoldDB" id="A0A8J8Q7B8"/>
<evidence type="ECO:0000256" key="1">
    <source>
        <dbReference type="SAM" id="MobiDB-lite"/>
    </source>
</evidence>
<evidence type="ECO:0000313" key="4">
    <source>
        <dbReference type="Proteomes" id="UP000766904"/>
    </source>
</evidence>
<accession>A0A8J8Q7B8</accession>
<dbReference type="InterPro" id="IPR011047">
    <property type="entry name" value="Quinoprotein_ADH-like_sf"/>
</dbReference>
<dbReference type="Pfam" id="PF13360">
    <property type="entry name" value="PQQ_2"/>
    <property type="match status" value="2"/>
</dbReference>
<dbReference type="OrthoDB" id="8638at2157"/>
<dbReference type="Proteomes" id="UP000766904">
    <property type="component" value="Unassembled WGS sequence"/>
</dbReference>
<organism evidence="3 4">
    <name type="scientific">Natronococcus pandeyae</name>
    <dbReference type="NCBI Taxonomy" id="2055836"/>
    <lineage>
        <taxon>Archaea</taxon>
        <taxon>Methanobacteriati</taxon>
        <taxon>Methanobacteriota</taxon>
        <taxon>Stenosarchaea group</taxon>
        <taxon>Halobacteria</taxon>
        <taxon>Halobacteriales</taxon>
        <taxon>Natrialbaceae</taxon>
        <taxon>Natronococcus</taxon>
    </lineage>
</organism>
<dbReference type="PROSITE" id="PS51257">
    <property type="entry name" value="PROKAR_LIPOPROTEIN"/>
    <property type="match status" value="1"/>
</dbReference>
<dbReference type="PANTHER" id="PTHR34512:SF30">
    <property type="entry name" value="OUTER MEMBRANE PROTEIN ASSEMBLY FACTOR BAMB"/>
    <property type="match status" value="1"/>
</dbReference>
<feature type="domain" description="Pyrrolo-quinoline quinone repeat" evidence="2">
    <location>
        <begin position="50"/>
        <end position="130"/>
    </location>
</feature>
<dbReference type="InterPro" id="IPR015943">
    <property type="entry name" value="WD40/YVTN_repeat-like_dom_sf"/>
</dbReference>
<gene>
    <name evidence="3" type="ORF">CV102_02390</name>
</gene>
<dbReference type="EMBL" id="PHNJ01000001">
    <property type="protein sequence ID" value="TYL40442.1"/>
    <property type="molecule type" value="Genomic_DNA"/>
</dbReference>
<proteinExistence type="predicted"/>
<dbReference type="Gene3D" id="2.130.10.10">
    <property type="entry name" value="YVTN repeat-like/Quinoprotein amine dehydrogenase"/>
    <property type="match status" value="2"/>
</dbReference>